<dbReference type="InterPro" id="IPR013517">
    <property type="entry name" value="FG-GAP"/>
</dbReference>
<accession>A0A3B1AMV2</accession>
<dbReference type="Gene3D" id="2.130.10.130">
    <property type="entry name" value="Integrin alpha, N-terminal"/>
    <property type="match status" value="4"/>
</dbReference>
<protein>
    <submittedName>
        <fullName evidence="4">Type IV pilus biogenesis protein PilO</fullName>
    </submittedName>
</protein>
<dbReference type="AlphaFoldDB" id="A0A3B1AMV2"/>
<dbReference type="InterPro" id="IPR013519">
    <property type="entry name" value="Int_alpha_beta-p"/>
</dbReference>
<dbReference type="EMBL" id="UOFR01000083">
    <property type="protein sequence ID" value="VAX01214.1"/>
    <property type="molecule type" value="Genomic_DNA"/>
</dbReference>
<dbReference type="PROSITE" id="PS51470">
    <property type="entry name" value="FG_GAP"/>
    <property type="match status" value="1"/>
</dbReference>
<sequence>MFNRIFNLTLVTFFSAVLLACGGGGGGTPAAPAVAAEPVLNFTQSKAFRFTWIDAPDATFYRLLENPDGGSGFTQVGADIAQGAEVYDHIVPLYARLNAQYILQSCNAGGCTDFSVLAVSGSLVAAIGYLKASNTEAGDRFGIALSLSGDGNTLAVGAYFEDSNAVGDQADNSQDSSGAVYVFTRSGSTWNQQAYLKASNTDIGDRFGFALALNEDGNTLAVGAYFESSNAVGVDGDQADNSMTASGAVYVFTRGGSTWSQQAYLKASNTEAVDRFGYTLSLDNTGNTLAVGAYLEDSNANSIDGNQLDNSEINSGAVYIFTSNNGSWGQQAYLKASNAEEADFFGVALTLNEDGNTLAVGAYREDSGTGGNQLDNTATNSGAVYVFARIGGIWSQQAYLKANNIDIGDRFGVAVSLSADSNTLAVAANFEDSSANGVGGNPVSNVSADSGAVYVFTRSGGLIGGTWSQQAYLKASNTDTDDLFGTSVGLSDDGNTLAVGAAQEDSNAIGINNDQNNNLAPISGSVYIFTRINGLWDQQAYLKASNTQANDQFGFALDLSGDGNTLAVAASLEDSNALDVGGNQTDNSENGSGAVYLY</sequence>
<evidence type="ECO:0000256" key="3">
    <source>
        <dbReference type="ARBA" id="ARBA00023180"/>
    </source>
</evidence>
<evidence type="ECO:0000313" key="4">
    <source>
        <dbReference type="EMBL" id="VAX01214.1"/>
    </source>
</evidence>
<dbReference type="PANTHER" id="PTHR36220">
    <property type="entry name" value="UNNAMED PRODUCT"/>
    <property type="match status" value="1"/>
</dbReference>
<dbReference type="SMART" id="SM00191">
    <property type="entry name" value="Int_alpha"/>
    <property type="match status" value="6"/>
</dbReference>
<keyword evidence="1" id="KW-0732">Signal</keyword>
<dbReference type="PANTHER" id="PTHR36220:SF1">
    <property type="entry name" value="GAMMA TUBULIN COMPLEX COMPONENT C-TERMINAL DOMAIN-CONTAINING PROTEIN"/>
    <property type="match status" value="1"/>
</dbReference>
<keyword evidence="3" id="KW-0325">Glycoprotein</keyword>
<organism evidence="4">
    <name type="scientific">hydrothermal vent metagenome</name>
    <dbReference type="NCBI Taxonomy" id="652676"/>
    <lineage>
        <taxon>unclassified sequences</taxon>
        <taxon>metagenomes</taxon>
        <taxon>ecological metagenomes</taxon>
    </lineage>
</organism>
<dbReference type="SUPFAM" id="SSF50965">
    <property type="entry name" value="Galactose oxidase, central domain"/>
    <property type="match status" value="1"/>
</dbReference>
<dbReference type="Pfam" id="PF14312">
    <property type="entry name" value="FG-GAP_2"/>
    <property type="match status" value="7"/>
</dbReference>
<gene>
    <name evidence="4" type="ORF">MNBD_GAMMA21-1966</name>
</gene>
<evidence type="ECO:0000256" key="2">
    <source>
        <dbReference type="ARBA" id="ARBA00022737"/>
    </source>
</evidence>
<keyword evidence="2" id="KW-0677">Repeat</keyword>
<dbReference type="InterPro" id="IPR011043">
    <property type="entry name" value="Gal_Oxase/kelch_b-propeller"/>
</dbReference>
<dbReference type="InterPro" id="IPR028994">
    <property type="entry name" value="Integrin_alpha_N"/>
</dbReference>
<dbReference type="PROSITE" id="PS51257">
    <property type="entry name" value="PROKAR_LIPOPROTEIN"/>
    <property type="match status" value="1"/>
</dbReference>
<proteinExistence type="predicted"/>
<name>A0A3B1AMV2_9ZZZZ</name>
<evidence type="ECO:0000256" key="1">
    <source>
        <dbReference type="ARBA" id="ARBA00022729"/>
    </source>
</evidence>
<reference evidence="4" key="1">
    <citation type="submission" date="2018-06" db="EMBL/GenBank/DDBJ databases">
        <authorList>
            <person name="Zhirakovskaya E."/>
        </authorList>
    </citation>
    <scope>NUCLEOTIDE SEQUENCE</scope>
</reference>